<evidence type="ECO:0000313" key="3">
    <source>
        <dbReference type="EMBL" id="QUW04124.1"/>
    </source>
</evidence>
<evidence type="ECO:0000313" key="4">
    <source>
        <dbReference type="Proteomes" id="UP000676506"/>
    </source>
</evidence>
<dbReference type="InterPro" id="IPR011010">
    <property type="entry name" value="DNA_brk_join_enz"/>
</dbReference>
<proteinExistence type="predicted"/>
<dbReference type="Proteomes" id="UP000676506">
    <property type="component" value="Chromosome 2"/>
</dbReference>
<evidence type="ECO:0000256" key="1">
    <source>
        <dbReference type="ARBA" id="ARBA00023172"/>
    </source>
</evidence>
<dbReference type="InterPro" id="IPR002104">
    <property type="entry name" value="Integrase_catalytic"/>
</dbReference>
<organism evidence="3 4">
    <name type="scientific">Chloracidobacterium validum</name>
    <dbReference type="NCBI Taxonomy" id="2821543"/>
    <lineage>
        <taxon>Bacteria</taxon>
        <taxon>Pseudomonadati</taxon>
        <taxon>Acidobacteriota</taxon>
        <taxon>Terriglobia</taxon>
        <taxon>Terriglobales</taxon>
        <taxon>Acidobacteriaceae</taxon>
        <taxon>Chloracidobacterium</taxon>
    </lineage>
</organism>
<accession>A0ABX8BEN1</accession>
<gene>
    <name evidence="3" type="ORF">J8C06_13840</name>
</gene>
<keyword evidence="4" id="KW-1185">Reference proteome</keyword>
<evidence type="ECO:0000259" key="2">
    <source>
        <dbReference type="PROSITE" id="PS51898"/>
    </source>
</evidence>
<dbReference type="SUPFAM" id="SSF56349">
    <property type="entry name" value="DNA breaking-rejoining enzymes"/>
    <property type="match status" value="1"/>
</dbReference>
<dbReference type="Gene3D" id="1.10.443.10">
    <property type="entry name" value="Intergrase catalytic core"/>
    <property type="match status" value="1"/>
</dbReference>
<dbReference type="InterPro" id="IPR013762">
    <property type="entry name" value="Integrase-like_cat_sf"/>
</dbReference>
<name>A0ABX8BEN1_9BACT</name>
<dbReference type="PROSITE" id="PS51898">
    <property type="entry name" value="TYR_RECOMBINASE"/>
    <property type="match status" value="1"/>
</dbReference>
<sequence>MDPEASSPHTLRHSFTTHLLQANYDIRQIQQMLGHSDVRTTMIYTPTPSSPTSSR</sequence>
<protein>
    <submittedName>
        <fullName evidence="3">Tyrosine-type recombinase/integrase</fullName>
    </submittedName>
</protein>
<feature type="domain" description="Tyr recombinase" evidence="2">
    <location>
        <begin position="1"/>
        <end position="55"/>
    </location>
</feature>
<keyword evidence="1" id="KW-0233">DNA recombination</keyword>
<reference evidence="3 4" key="1">
    <citation type="submission" date="2021-03" db="EMBL/GenBank/DDBJ databases">
        <title>Genomic and phenotypic characterization of Chloracidobacterium isolates provides evidence for multiple species.</title>
        <authorList>
            <person name="Saini M.K."/>
            <person name="Costas A.M.G."/>
            <person name="Tank M."/>
            <person name="Bryant D.A."/>
        </authorList>
    </citation>
    <scope>NUCLEOTIDE SEQUENCE [LARGE SCALE GENOMIC DNA]</scope>
    <source>
        <strain evidence="3 4">BV2-C</strain>
    </source>
</reference>
<dbReference type="Pfam" id="PF00589">
    <property type="entry name" value="Phage_integrase"/>
    <property type="match status" value="1"/>
</dbReference>
<dbReference type="EMBL" id="CP072649">
    <property type="protein sequence ID" value="QUW04124.1"/>
    <property type="molecule type" value="Genomic_DNA"/>
</dbReference>
<dbReference type="RefSeq" id="WP_211430013.1">
    <property type="nucleotide sequence ID" value="NZ_CP072649.1"/>
</dbReference>